<comment type="subcellular location">
    <subcellularLocation>
        <location evidence="2">Membrane</location>
    </subcellularLocation>
</comment>
<dbReference type="InterPro" id="IPR001128">
    <property type="entry name" value="Cyt_P450"/>
</dbReference>
<evidence type="ECO:0000256" key="1">
    <source>
        <dbReference type="ARBA" id="ARBA00001971"/>
    </source>
</evidence>
<dbReference type="InterPro" id="IPR036396">
    <property type="entry name" value="Cyt_P450_sf"/>
</dbReference>
<feature type="binding site" description="axial binding residue" evidence="13">
    <location>
        <position position="453"/>
    </location>
    <ligand>
        <name>heme</name>
        <dbReference type="ChEBI" id="CHEBI:30413"/>
    </ligand>
    <ligandPart>
        <name>Fe</name>
        <dbReference type="ChEBI" id="CHEBI:18248"/>
    </ligandPart>
</feature>
<comment type="cofactor">
    <cofactor evidence="1 13">
        <name>heme</name>
        <dbReference type="ChEBI" id="CHEBI:30413"/>
    </cofactor>
</comment>
<dbReference type="GO" id="GO:0005506">
    <property type="term" value="F:iron ion binding"/>
    <property type="evidence" value="ECO:0007669"/>
    <property type="project" value="InterPro"/>
</dbReference>
<dbReference type="PANTHER" id="PTHR24305:SF166">
    <property type="entry name" value="CYTOCHROME P450 12A4, MITOCHONDRIAL-RELATED"/>
    <property type="match status" value="1"/>
</dbReference>
<evidence type="ECO:0000256" key="12">
    <source>
        <dbReference type="ARBA" id="ARBA00023136"/>
    </source>
</evidence>
<dbReference type="GO" id="GO:0020037">
    <property type="term" value="F:heme binding"/>
    <property type="evidence" value="ECO:0007669"/>
    <property type="project" value="InterPro"/>
</dbReference>
<keyword evidence="8" id="KW-1133">Transmembrane helix</keyword>
<dbReference type="EMBL" id="JACAZI010000015">
    <property type="protein sequence ID" value="KAF7344262.1"/>
    <property type="molecule type" value="Genomic_DNA"/>
</dbReference>
<comment type="caution">
    <text evidence="14">The sequence shown here is derived from an EMBL/GenBank/DDBJ whole genome shotgun (WGS) entry which is preliminary data.</text>
</comment>
<keyword evidence="10 13" id="KW-0408">Iron</keyword>
<evidence type="ECO:0000256" key="10">
    <source>
        <dbReference type="ARBA" id="ARBA00023004"/>
    </source>
</evidence>
<evidence type="ECO:0000256" key="4">
    <source>
        <dbReference type="ARBA" id="ARBA00010617"/>
    </source>
</evidence>
<evidence type="ECO:0000256" key="3">
    <source>
        <dbReference type="ARBA" id="ARBA00004721"/>
    </source>
</evidence>
<dbReference type="Pfam" id="PF00067">
    <property type="entry name" value="p450"/>
    <property type="match status" value="1"/>
</dbReference>
<dbReference type="AlphaFoldDB" id="A0A8H7CQ90"/>
<accession>A0A8H7CQ90</accession>
<keyword evidence="11" id="KW-0503">Monooxygenase</keyword>
<dbReference type="GO" id="GO:0016705">
    <property type="term" value="F:oxidoreductase activity, acting on paired donors, with incorporation or reduction of molecular oxygen"/>
    <property type="evidence" value="ECO:0007669"/>
    <property type="project" value="InterPro"/>
</dbReference>
<evidence type="ECO:0000313" key="14">
    <source>
        <dbReference type="EMBL" id="KAF7344262.1"/>
    </source>
</evidence>
<comment type="pathway">
    <text evidence="3">Secondary metabolite biosynthesis; terpenoid biosynthesis.</text>
</comment>
<evidence type="ECO:0000256" key="6">
    <source>
        <dbReference type="ARBA" id="ARBA00022692"/>
    </source>
</evidence>
<proteinExistence type="inferred from homology"/>
<dbReference type="Gene3D" id="1.10.630.10">
    <property type="entry name" value="Cytochrome P450"/>
    <property type="match status" value="1"/>
</dbReference>
<comment type="similarity">
    <text evidence="4">Belongs to the cytochrome P450 family.</text>
</comment>
<dbReference type="Proteomes" id="UP000620124">
    <property type="component" value="Unassembled WGS sequence"/>
</dbReference>
<protein>
    <submittedName>
        <fullName evidence="14">Cytochrome P450</fullName>
    </submittedName>
</protein>
<evidence type="ECO:0000256" key="2">
    <source>
        <dbReference type="ARBA" id="ARBA00004370"/>
    </source>
</evidence>
<keyword evidence="7 13" id="KW-0479">Metal-binding</keyword>
<sequence>MDNALLCIAALAAAVLALYSIFRRNSTIRDISGPPSPSWIFGHMRQLILSSPYGAHEFKWLNVYGSVYAFKGCFGQDRLMVADPVALQHILNSPKFGRAPILDNTASLLFGEKSVITASGSEHRRLRSALNVGFTAAAVRGYEPVFKNVAEKIVDQLEGFLTPTDICSVLSSATLDAISQAILGHPTQDLGEDFVATNIEIVKLTATQSETHILADAIGSYLPAWVWRAAIYLPTTGAVVARKERFFAKQVGDRIVQEKIDAAEQGLEMNNDLFSFLLNPNPSDNTKILENHGNDFVEKLFISTHRSRSSQANALAFGLLELARHPDFQDKLRAEIYSNLGTNATNMAYENMPLLNAFLKPLPQAERLALEDTVIPLGEIITTTKGERISHIPVRKGQLVTLAIGSYQRLASRWGKNPHEFNPSRWLDGETNQGDAVGPYANLLSFLGGPKTCLG</sequence>
<dbReference type="InterPro" id="IPR050121">
    <property type="entry name" value="Cytochrome_P450_monoxygenase"/>
</dbReference>
<keyword evidence="5 13" id="KW-0349">Heme</keyword>
<evidence type="ECO:0000256" key="11">
    <source>
        <dbReference type="ARBA" id="ARBA00023033"/>
    </source>
</evidence>
<organism evidence="14 15">
    <name type="scientific">Mycena venus</name>
    <dbReference type="NCBI Taxonomy" id="2733690"/>
    <lineage>
        <taxon>Eukaryota</taxon>
        <taxon>Fungi</taxon>
        <taxon>Dikarya</taxon>
        <taxon>Basidiomycota</taxon>
        <taxon>Agaricomycotina</taxon>
        <taxon>Agaricomycetes</taxon>
        <taxon>Agaricomycetidae</taxon>
        <taxon>Agaricales</taxon>
        <taxon>Marasmiineae</taxon>
        <taxon>Mycenaceae</taxon>
        <taxon>Mycena</taxon>
    </lineage>
</organism>
<evidence type="ECO:0000313" key="15">
    <source>
        <dbReference type="Proteomes" id="UP000620124"/>
    </source>
</evidence>
<dbReference type="GO" id="GO:0016020">
    <property type="term" value="C:membrane"/>
    <property type="evidence" value="ECO:0007669"/>
    <property type="project" value="UniProtKB-SubCell"/>
</dbReference>
<keyword evidence="15" id="KW-1185">Reference proteome</keyword>
<name>A0A8H7CQ90_9AGAR</name>
<dbReference type="GO" id="GO:0004497">
    <property type="term" value="F:monooxygenase activity"/>
    <property type="evidence" value="ECO:0007669"/>
    <property type="project" value="UniProtKB-KW"/>
</dbReference>
<dbReference type="SUPFAM" id="SSF48264">
    <property type="entry name" value="Cytochrome P450"/>
    <property type="match status" value="1"/>
</dbReference>
<evidence type="ECO:0000256" key="13">
    <source>
        <dbReference type="PIRSR" id="PIRSR602401-1"/>
    </source>
</evidence>
<gene>
    <name evidence="14" type="ORF">MVEN_01717500</name>
</gene>
<keyword evidence="6" id="KW-0812">Transmembrane</keyword>
<reference evidence="14" key="1">
    <citation type="submission" date="2020-05" db="EMBL/GenBank/DDBJ databases">
        <title>Mycena genomes resolve the evolution of fungal bioluminescence.</title>
        <authorList>
            <person name="Tsai I.J."/>
        </authorList>
    </citation>
    <scope>NUCLEOTIDE SEQUENCE</scope>
    <source>
        <strain evidence="14">CCC161011</strain>
    </source>
</reference>
<evidence type="ECO:0000256" key="8">
    <source>
        <dbReference type="ARBA" id="ARBA00022989"/>
    </source>
</evidence>
<dbReference type="InterPro" id="IPR002401">
    <property type="entry name" value="Cyt_P450_E_grp-I"/>
</dbReference>
<evidence type="ECO:0000256" key="5">
    <source>
        <dbReference type="ARBA" id="ARBA00022617"/>
    </source>
</evidence>
<dbReference type="PANTHER" id="PTHR24305">
    <property type="entry name" value="CYTOCHROME P450"/>
    <property type="match status" value="1"/>
</dbReference>
<keyword evidence="9" id="KW-0560">Oxidoreductase</keyword>
<evidence type="ECO:0000256" key="7">
    <source>
        <dbReference type="ARBA" id="ARBA00022723"/>
    </source>
</evidence>
<evidence type="ECO:0000256" key="9">
    <source>
        <dbReference type="ARBA" id="ARBA00023002"/>
    </source>
</evidence>
<keyword evidence="12" id="KW-0472">Membrane</keyword>
<dbReference type="PRINTS" id="PR00463">
    <property type="entry name" value="EP450I"/>
</dbReference>
<dbReference type="OrthoDB" id="1470350at2759"/>